<evidence type="ECO:0000313" key="8">
    <source>
        <dbReference type="Proteomes" id="UP000315628"/>
    </source>
</evidence>
<dbReference type="PANTHER" id="PTHR43768:SF3">
    <property type="entry name" value="TREHALOSE 6-PHOSPHATE PHOSPHATASE"/>
    <property type="match status" value="1"/>
</dbReference>
<dbReference type="Pfam" id="PF02358">
    <property type="entry name" value="Trehalose_PPase"/>
    <property type="match status" value="1"/>
</dbReference>
<comment type="function">
    <text evidence="5 6">Removes the phosphate from trehalose 6-phosphate to produce free trehalose.</text>
</comment>
<dbReference type="GO" id="GO:0004805">
    <property type="term" value="F:trehalose-phosphatase activity"/>
    <property type="evidence" value="ECO:0007669"/>
    <property type="project" value="UniProtKB-EC"/>
</dbReference>
<comment type="cofactor">
    <cofactor evidence="6">
        <name>Mg(2+)</name>
        <dbReference type="ChEBI" id="CHEBI:18420"/>
    </cofactor>
</comment>
<evidence type="ECO:0000256" key="2">
    <source>
        <dbReference type="ARBA" id="ARBA00005199"/>
    </source>
</evidence>
<dbReference type="NCBIfam" id="TIGR01484">
    <property type="entry name" value="HAD-SF-IIB"/>
    <property type="match status" value="1"/>
</dbReference>
<dbReference type="AlphaFoldDB" id="A0A560WH58"/>
<sequence>MSDPAALGEDLVRVCAVGSLVVASDFDGVLAPFVDDPLDARPQPGTLEDLRALDALPSTTAVLVSGRDLSTLTALTDGPEDGLVRIGSHGAESSRVAQTRLTDETSALLARVRSEVTAALRDRGVSARVEDKPAAVVLHSRGVSPADAEVVAGIAEEVEQIDGVRLLRGKDVHELAVVTADKGSALRALTDELGADAFVYLGDDVTDEHVFEVAGPADVTIKVGPGSTAARHRVERVEDVPAVIAKVRRLREAR</sequence>
<accession>A0A560WH58</accession>
<keyword evidence="6" id="KW-0479">Metal-binding</keyword>
<dbReference type="NCBIfam" id="TIGR00685">
    <property type="entry name" value="T6PP"/>
    <property type="match status" value="1"/>
</dbReference>
<dbReference type="GO" id="GO:0046872">
    <property type="term" value="F:metal ion binding"/>
    <property type="evidence" value="ECO:0007669"/>
    <property type="project" value="UniProtKB-KW"/>
</dbReference>
<dbReference type="PANTHER" id="PTHR43768">
    <property type="entry name" value="TREHALOSE 6-PHOSPHATE PHOSPHATASE"/>
    <property type="match status" value="1"/>
</dbReference>
<organism evidence="7 8">
    <name type="scientific">Marihabitans asiaticum</name>
    <dbReference type="NCBI Taxonomy" id="415218"/>
    <lineage>
        <taxon>Bacteria</taxon>
        <taxon>Bacillati</taxon>
        <taxon>Actinomycetota</taxon>
        <taxon>Actinomycetes</taxon>
        <taxon>Micrococcales</taxon>
        <taxon>Intrasporangiaceae</taxon>
        <taxon>Marihabitans</taxon>
    </lineage>
</organism>
<comment type="similarity">
    <text evidence="3 6">Belongs to the trehalose phosphatase family.</text>
</comment>
<dbReference type="EC" id="3.1.3.12" evidence="6"/>
<dbReference type="Proteomes" id="UP000315628">
    <property type="component" value="Unassembled WGS sequence"/>
</dbReference>
<dbReference type="InterPro" id="IPR036412">
    <property type="entry name" value="HAD-like_sf"/>
</dbReference>
<dbReference type="RefSeq" id="WP_144855425.1">
    <property type="nucleotide sequence ID" value="NZ_BAAAYT010000002.1"/>
</dbReference>
<keyword evidence="4 6" id="KW-0378">Hydrolase</keyword>
<dbReference type="Gene3D" id="3.30.70.1020">
    <property type="entry name" value="Trehalose-6-phosphate phosphatase related protein, domain 2"/>
    <property type="match status" value="1"/>
</dbReference>
<dbReference type="InterPro" id="IPR044651">
    <property type="entry name" value="OTSB-like"/>
</dbReference>
<keyword evidence="6" id="KW-0460">Magnesium</keyword>
<comment type="caution">
    <text evidence="7">The sequence shown here is derived from an EMBL/GenBank/DDBJ whole genome shotgun (WGS) entry which is preliminary data.</text>
</comment>
<evidence type="ECO:0000313" key="7">
    <source>
        <dbReference type="EMBL" id="TWD17021.1"/>
    </source>
</evidence>
<evidence type="ECO:0000256" key="1">
    <source>
        <dbReference type="ARBA" id="ARBA00000500"/>
    </source>
</evidence>
<dbReference type="InterPro" id="IPR023214">
    <property type="entry name" value="HAD_sf"/>
</dbReference>
<dbReference type="OrthoDB" id="9816160at2"/>
<reference evidence="7 8" key="1">
    <citation type="submission" date="2019-06" db="EMBL/GenBank/DDBJ databases">
        <title>Sequencing the genomes of 1000 actinobacteria strains.</title>
        <authorList>
            <person name="Klenk H.-P."/>
        </authorList>
    </citation>
    <scope>NUCLEOTIDE SEQUENCE [LARGE SCALE GENOMIC DNA]</scope>
    <source>
        <strain evidence="7 8">DSM 18935</strain>
    </source>
</reference>
<gene>
    <name evidence="7" type="ORF">FB557_0576</name>
</gene>
<dbReference type="InterPro" id="IPR003337">
    <property type="entry name" value="Trehalose_PPase"/>
</dbReference>
<evidence type="ECO:0000256" key="4">
    <source>
        <dbReference type="ARBA" id="ARBA00022801"/>
    </source>
</evidence>
<evidence type="ECO:0000256" key="5">
    <source>
        <dbReference type="ARBA" id="ARBA00024179"/>
    </source>
</evidence>
<dbReference type="Gene3D" id="3.40.50.1000">
    <property type="entry name" value="HAD superfamily/HAD-like"/>
    <property type="match status" value="1"/>
</dbReference>
<dbReference type="InterPro" id="IPR006379">
    <property type="entry name" value="HAD-SF_hydro_IIB"/>
</dbReference>
<dbReference type="EMBL" id="VIUW01000001">
    <property type="protein sequence ID" value="TWD17021.1"/>
    <property type="molecule type" value="Genomic_DNA"/>
</dbReference>
<name>A0A560WH58_9MICO</name>
<comment type="pathway">
    <text evidence="2 6">Glycan biosynthesis; trehalose biosynthesis.</text>
</comment>
<keyword evidence="8" id="KW-1185">Reference proteome</keyword>
<dbReference type="GO" id="GO:0005992">
    <property type="term" value="P:trehalose biosynthetic process"/>
    <property type="evidence" value="ECO:0007669"/>
    <property type="project" value="UniProtKB-UniPathway"/>
</dbReference>
<proteinExistence type="inferred from homology"/>
<evidence type="ECO:0000256" key="3">
    <source>
        <dbReference type="ARBA" id="ARBA00008770"/>
    </source>
</evidence>
<dbReference type="UniPathway" id="UPA00299"/>
<comment type="catalytic activity">
    <reaction evidence="1 6">
        <text>alpha,alpha-trehalose 6-phosphate + H2O = alpha,alpha-trehalose + phosphate</text>
        <dbReference type="Rhea" id="RHEA:23420"/>
        <dbReference type="ChEBI" id="CHEBI:15377"/>
        <dbReference type="ChEBI" id="CHEBI:16551"/>
        <dbReference type="ChEBI" id="CHEBI:43474"/>
        <dbReference type="ChEBI" id="CHEBI:58429"/>
        <dbReference type="EC" id="3.1.3.12"/>
    </reaction>
</comment>
<dbReference type="SUPFAM" id="SSF56784">
    <property type="entry name" value="HAD-like"/>
    <property type="match status" value="1"/>
</dbReference>
<protein>
    <recommendedName>
        <fullName evidence="6">Trehalose 6-phosphate phosphatase</fullName>
        <ecNumber evidence="6">3.1.3.12</ecNumber>
    </recommendedName>
</protein>
<evidence type="ECO:0000256" key="6">
    <source>
        <dbReference type="RuleBase" id="RU361117"/>
    </source>
</evidence>